<feature type="domain" description="GmrSD restriction endonucleases N-terminal" evidence="1">
    <location>
        <begin position="36"/>
        <end position="179"/>
    </location>
</feature>
<evidence type="ECO:0000313" key="3">
    <source>
        <dbReference type="Proteomes" id="UP000185674"/>
    </source>
</evidence>
<accession>A0A1P8EEB3</accession>
<sequence>MDKNLLHKKQLELEELFEKSQNRLFFQSSDLSFSSIADMVESKAIDIRPKYQRRERWTIEKQSALIESFVLNVPIPPIYLAEHSYGKYSVIDGKQRITAIYKFIKDNLKISGLEKSEELNDFTYDELPESLSNALKIRPFLRVIILLKQSDPELKYEVFNRLNTGGDNLLPQEIRNAMFEGELNDLLMELSENKNLIKHLVSSIDTYKKSTIYREMQDVEFVLRFFTVREYWENFPCNNMQFAMTQYMEEYSNNITEIQISKNRDLFKKSIEICNLIWEDKVFKRPDGSKKTIQGIYDSQMVSISHFIENGLEQKLLDKKLEIFNEFNTQYNKDIEYQNSMRQFTSNAKNVKKRIEKTIAFIGNIIDE</sequence>
<gene>
    <name evidence="2" type="ORF">BEN76_00320</name>
</gene>
<organism evidence="2 3">
    <name type="scientific">Acinetobacter soli</name>
    <dbReference type="NCBI Taxonomy" id="487316"/>
    <lineage>
        <taxon>Bacteria</taxon>
        <taxon>Pseudomonadati</taxon>
        <taxon>Pseudomonadota</taxon>
        <taxon>Gammaproteobacteria</taxon>
        <taxon>Moraxellales</taxon>
        <taxon>Moraxellaceae</taxon>
        <taxon>Acinetobacter</taxon>
    </lineage>
</organism>
<evidence type="ECO:0000259" key="1">
    <source>
        <dbReference type="Pfam" id="PF03235"/>
    </source>
</evidence>
<dbReference type="KEGG" id="asol:BEN76_00320"/>
<dbReference type="STRING" id="487316.BEN76_00320"/>
<dbReference type="AlphaFoldDB" id="A0A1P8EEB3"/>
<evidence type="ECO:0000313" key="2">
    <source>
        <dbReference type="EMBL" id="APV34548.1"/>
    </source>
</evidence>
<dbReference type="RefSeq" id="WP_076031925.1">
    <property type="nucleotide sequence ID" value="NZ_CP016896.1"/>
</dbReference>
<dbReference type="EMBL" id="CP016896">
    <property type="protein sequence ID" value="APV34548.1"/>
    <property type="molecule type" value="Genomic_DNA"/>
</dbReference>
<dbReference type="InterPro" id="IPR004919">
    <property type="entry name" value="GmrSD_N"/>
</dbReference>
<dbReference type="PANTHER" id="PTHR39639:SF1">
    <property type="entry name" value="DUF262 DOMAIN-CONTAINING PROTEIN"/>
    <property type="match status" value="1"/>
</dbReference>
<proteinExistence type="predicted"/>
<name>A0A1P8EEB3_9GAMM</name>
<dbReference type="PANTHER" id="PTHR39639">
    <property type="entry name" value="CHROMOSOME 16, WHOLE GENOME SHOTGUN SEQUENCE"/>
    <property type="match status" value="1"/>
</dbReference>
<protein>
    <recommendedName>
        <fullName evidence="1">GmrSD restriction endonucleases N-terminal domain-containing protein</fullName>
    </recommendedName>
</protein>
<reference evidence="2 3" key="1">
    <citation type="submission" date="2016-08" db="EMBL/GenBank/DDBJ databases">
        <title>Complete genome sequence of Acinetobacter baylyi strain GFJ2.</title>
        <authorList>
            <person name="Tabata M."/>
            <person name="Kuboki S."/>
            <person name="Gibu N."/>
            <person name="Kinouchi Y."/>
            <person name="Vangnai A."/>
            <person name="Kasai D."/>
            <person name="Fukuda M."/>
        </authorList>
    </citation>
    <scope>NUCLEOTIDE SEQUENCE [LARGE SCALE GENOMIC DNA]</scope>
    <source>
        <strain evidence="2 3">GFJ2</strain>
    </source>
</reference>
<dbReference type="Pfam" id="PF03235">
    <property type="entry name" value="GmrSD_N"/>
    <property type="match status" value="1"/>
</dbReference>
<dbReference type="Proteomes" id="UP000185674">
    <property type="component" value="Chromosome"/>
</dbReference>